<organism evidence="7 8">
    <name type="scientific">Ciceribacter ferrooxidans</name>
    <dbReference type="NCBI Taxonomy" id="2509717"/>
    <lineage>
        <taxon>Bacteria</taxon>
        <taxon>Pseudomonadati</taxon>
        <taxon>Pseudomonadota</taxon>
        <taxon>Alphaproteobacteria</taxon>
        <taxon>Hyphomicrobiales</taxon>
        <taxon>Rhizobiaceae</taxon>
        <taxon>Ciceribacter</taxon>
    </lineage>
</organism>
<dbReference type="PANTHER" id="PTHR33337">
    <property type="entry name" value="GFA DOMAIN-CONTAINING PROTEIN"/>
    <property type="match status" value="1"/>
</dbReference>
<dbReference type="SUPFAM" id="SSF51316">
    <property type="entry name" value="Mss4-like"/>
    <property type="match status" value="1"/>
</dbReference>
<keyword evidence="3" id="KW-0862">Zinc</keyword>
<evidence type="ECO:0000256" key="4">
    <source>
        <dbReference type="ARBA" id="ARBA00023239"/>
    </source>
</evidence>
<protein>
    <submittedName>
        <fullName evidence="7">GFA family protein</fullName>
    </submittedName>
</protein>
<feature type="domain" description="CENP-V/GFA" evidence="6">
    <location>
        <begin position="7"/>
        <end position="121"/>
    </location>
</feature>
<gene>
    <name evidence="7" type="ORF">EUU22_07455</name>
</gene>
<sequence>MSTREVHSGGCQCGAVRYRIAGELGYPHICHCRMCQKAGGNFFMALAGTRNEDFLLTRGEPSWFRSSDPCGRGFCAKCGTPLFFKTVGSPYISVTIGSLDDPEACAPVSQDGVESRVSYFDRLFGLPERETDRSDLPGGTAAVGRSNHQHPDHDTAAWPPREDRS</sequence>
<dbReference type="Proteomes" id="UP000291088">
    <property type="component" value="Unassembled WGS sequence"/>
</dbReference>
<accession>A0A4Q2TJG1</accession>
<dbReference type="Pfam" id="PF04828">
    <property type="entry name" value="GFA"/>
    <property type="match status" value="1"/>
</dbReference>
<evidence type="ECO:0000313" key="7">
    <source>
        <dbReference type="EMBL" id="RYC17801.1"/>
    </source>
</evidence>
<dbReference type="OrthoDB" id="9807246at2"/>
<evidence type="ECO:0000313" key="8">
    <source>
        <dbReference type="Proteomes" id="UP000291088"/>
    </source>
</evidence>
<dbReference type="EMBL" id="SDVB01000170">
    <property type="protein sequence ID" value="RYC17801.1"/>
    <property type="molecule type" value="Genomic_DNA"/>
</dbReference>
<dbReference type="GO" id="GO:0046872">
    <property type="term" value="F:metal ion binding"/>
    <property type="evidence" value="ECO:0007669"/>
    <property type="project" value="UniProtKB-KW"/>
</dbReference>
<evidence type="ECO:0000259" key="6">
    <source>
        <dbReference type="PROSITE" id="PS51891"/>
    </source>
</evidence>
<feature type="compositionally biased region" description="Basic and acidic residues" evidence="5">
    <location>
        <begin position="149"/>
        <end position="165"/>
    </location>
</feature>
<dbReference type="PANTHER" id="PTHR33337:SF40">
    <property type="entry name" value="CENP-V_GFA DOMAIN-CONTAINING PROTEIN-RELATED"/>
    <property type="match status" value="1"/>
</dbReference>
<dbReference type="InterPro" id="IPR006913">
    <property type="entry name" value="CENP-V/GFA"/>
</dbReference>
<dbReference type="RefSeq" id="WP_129331377.1">
    <property type="nucleotide sequence ID" value="NZ_SDVB01000170.1"/>
</dbReference>
<proteinExistence type="inferred from homology"/>
<keyword evidence="8" id="KW-1185">Reference proteome</keyword>
<dbReference type="AlphaFoldDB" id="A0A4Q2TJG1"/>
<comment type="similarity">
    <text evidence="1">Belongs to the Gfa family.</text>
</comment>
<evidence type="ECO:0000256" key="1">
    <source>
        <dbReference type="ARBA" id="ARBA00005495"/>
    </source>
</evidence>
<reference evidence="7 8" key="1">
    <citation type="submission" date="2019-01" db="EMBL/GenBank/DDBJ databases">
        <authorList>
            <person name="Deng T."/>
        </authorList>
    </citation>
    <scope>NUCLEOTIDE SEQUENCE [LARGE SCALE GENOMIC DNA]</scope>
    <source>
        <strain evidence="7 8">F8825</strain>
    </source>
</reference>
<feature type="region of interest" description="Disordered" evidence="5">
    <location>
        <begin position="129"/>
        <end position="165"/>
    </location>
</feature>
<dbReference type="Gene3D" id="3.90.1590.10">
    <property type="entry name" value="glutathione-dependent formaldehyde- activating enzyme (gfa)"/>
    <property type="match status" value="1"/>
</dbReference>
<evidence type="ECO:0000256" key="3">
    <source>
        <dbReference type="ARBA" id="ARBA00022833"/>
    </source>
</evidence>
<name>A0A4Q2TJG1_9HYPH</name>
<comment type="caution">
    <text evidence="7">The sequence shown here is derived from an EMBL/GenBank/DDBJ whole genome shotgun (WGS) entry which is preliminary data.</text>
</comment>
<keyword evidence="4" id="KW-0456">Lyase</keyword>
<dbReference type="GO" id="GO:0016846">
    <property type="term" value="F:carbon-sulfur lyase activity"/>
    <property type="evidence" value="ECO:0007669"/>
    <property type="project" value="InterPro"/>
</dbReference>
<evidence type="ECO:0000256" key="5">
    <source>
        <dbReference type="SAM" id="MobiDB-lite"/>
    </source>
</evidence>
<keyword evidence="2" id="KW-0479">Metal-binding</keyword>
<evidence type="ECO:0000256" key="2">
    <source>
        <dbReference type="ARBA" id="ARBA00022723"/>
    </source>
</evidence>
<dbReference type="PROSITE" id="PS51891">
    <property type="entry name" value="CENP_V_GFA"/>
    <property type="match status" value="1"/>
</dbReference>
<dbReference type="InterPro" id="IPR011057">
    <property type="entry name" value="Mss4-like_sf"/>
</dbReference>